<evidence type="ECO:0000313" key="2">
    <source>
        <dbReference type="EMBL" id="CCG45670.1"/>
    </source>
</evidence>
<dbReference type="KEGG" id="hhd:HBHAL_2443"/>
<proteinExistence type="predicted"/>
<dbReference type="Proteomes" id="UP000007397">
    <property type="component" value="Chromosome"/>
</dbReference>
<reference evidence="2 3" key="1">
    <citation type="journal article" date="2013" name="Environ. Microbiol.">
        <title>Chloride and organic osmolytes: a hybrid strategy to cope with elevated salinities by the moderately halophilic, chloride-dependent bacterium Halobacillus halophilus.</title>
        <authorList>
            <person name="Saum S.H."/>
            <person name="Pfeiffer F."/>
            <person name="Palm P."/>
            <person name="Rampp M."/>
            <person name="Schuster S.C."/>
            <person name="Muller V."/>
            <person name="Oesterhelt D."/>
        </authorList>
    </citation>
    <scope>NUCLEOTIDE SEQUENCE [LARGE SCALE GENOMIC DNA]</scope>
    <source>
        <strain evidence="3">ATCC 35676 / DSM 2266 / JCM 20832 / KCTC 3685 / LMG 17431 / NBRC 102448 / NCIMB 2269</strain>
        <strain evidence="2">Type strain: DSM 2266</strain>
    </source>
</reference>
<accession>I0JNF0</accession>
<name>I0JNF0_HALH3</name>
<organism evidence="2 3">
    <name type="scientific">Halobacillus halophilus (strain ATCC 35676 / DSM 2266 / JCM 20832 / KCTC 3685 / LMG 17431 / NBRC 102448 / NCIMB 2269)</name>
    <name type="common">Sporosarcina halophila</name>
    <dbReference type="NCBI Taxonomy" id="866895"/>
    <lineage>
        <taxon>Bacteria</taxon>
        <taxon>Bacillati</taxon>
        <taxon>Bacillota</taxon>
        <taxon>Bacilli</taxon>
        <taxon>Bacillales</taxon>
        <taxon>Bacillaceae</taxon>
        <taxon>Halobacillus</taxon>
    </lineage>
</organism>
<sequence>MIEEWTDPSIGDGEVLGSATNVSIAGIFHTCTLVFNS</sequence>
<dbReference type="HOGENOM" id="CLU_3344349_0_0_9"/>
<dbReference type="PATRIC" id="fig|866895.3.peg.1450"/>
<evidence type="ECO:0000313" key="3">
    <source>
        <dbReference type="Proteomes" id="UP000007397"/>
    </source>
</evidence>
<gene>
    <name evidence="1" type="ordered locus">HBHAL_2443</name>
    <name evidence="2" type="ordered locus">HBHAL_3325</name>
</gene>
<dbReference type="AlphaFoldDB" id="I0JNF0"/>
<dbReference type="KEGG" id="hhd:HBHAL_3325"/>
<keyword evidence="3" id="KW-1185">Reference proteome</keyword>
<dbReference type="EMBL" id="HE717023">
    <property type="protein sequence ID" value="CCG44787.1"/>
    <property type="molecule type" value="Genomic_DNA"/>
</dbReference>
<evidence type="ECO:0000313" key="1">
    <source>
        <dbReference type="EMBL" id="CCG44787.1"/>
    </source>
</evidence>
<dbReference type="EMBL" id="HE717023">
    <property type="protein sequence ID" value="CCG45670.1"/>
    <property type="molecule type" value="Genomic_DNA"/>
</dbReference>
<protein>
    <submittedName>
        <fullName evidence="2">Uncharacterized protein</fullName>
    </submittedName>
</protein>